<reference evidence="3 5" key="2">
    <citation type="submission" date="2018-03" db="EMBL/GenBank/DDBJ databases">
        <title>Whole genome analyses suggest that Burkholderia sensu lato contains two further novel genera in the rhizoxinica-symbiotica group Mycetohabitans gen. nov., and Trinickia gen. nov.: implications for the evolution of diazotrophy and nodulation in the Burkholderiaceae.</title>
        <authorList>
            <person name="Estrada De Los Santos P."/>
            <person name="Palmer M."/>
            <person name="Chavez-Ramirez B."/>
            <person name="Steenkamp E.T."/>
            <person name="Hirsch A.M."/>
            <person name="Manyaka P."/>
            <person name="Maluk M."/>
            <person name="Lafos M."/>
            <person name="Crook M."/>
            <person name="Gross E."/>
            <person name="Simon M.F."/>
            <person name="Bueno Dos Reis Junior F."/>
            <person name="Poole P.S."/>
            <person name="Venter S.N."/>
            <person name="James E.K."/>
        </authorList>
    </citation>
    <scope>NUCLEOTIDE SEQUENCE [LARGE SCALE GENOMIC DNA]</scope>
    <source>
        <strain evidence="3 5">JPY-366</strain>
    </source>
</reference>
<evidence type="ECO:0000313" key="2">
    <source>
        <dbReference type="EMBL" id="PMS36211.1"/>
    </source>
</evidence>
<feature type="chain" id="PRO_5036046113" evidence="1">
    <location>
        <begin position="26"/>
        <end position="59"/>
    </location>
</feature>
<comment type="caution">
    <text evidence="2">The sequence shown here is derived from an EMBL/GenBank/DDBJ whole genome shotgun (WGS) entry which is preliminary data.</text>
</comment>
<accession>A0A2N7X3P9</accession>
<proteinExistence type="predicted"/>
<evidence type="ECO:0000313" key="4">
    <source>
        <dbReference type="Proteomes" id="UP000235777"/>
    </source>
</evidence>
<evidence type="ECO:0000313" key="3">
    <source>
        <dbReference type="EMBL" id="PTB19628.1"/>
    </source>
</evidence>
<dbReference type="AlphaFoldDB" id="A0A2N7X3P9"/>
<protein>
    <submittedName>
        <fullName evidence="2">Uncharacterized protein</fullName>
    </submittedName>
</protein>
<sequence length="59" mass="6252">MRYSTQMPLLSYPALACGFPFPSLSAAKSGSDALADVSTNSFDAAVNRKVDGTFTDMTQ</sequence>
<dbReference type="EMBL" id="PNYC01000008">
    <property type="protein sequence ID" value="PMS36211.1"/>
    <property type="molecule type" value="Genomic_DNA"/>
</dbReference>
<name>A0A2N7X3P9_9BURK</name>
<keyword evidence="1" id="KW-0732">Signal</keyword>
<keyword evidence="4" id="KW-1185">Reference proteome</keyword>
<reference evidence="2 4" key="1">
    <citation type="submission" date="2018-01" db="EMBL/GenBank/DDBJ databases">
        <title>Whole genome analyses suggest that Burkholderia sensu lato contains two further novel genera in the rhizoxinica-symbiotica group Mycetohabitans gen. nov., and Trinickia gen. nov.: implications for the evolution of diazotrophy and nodulation in the Burkholderiaceae.</title>
        <authorList>
            <person name="Estrada-de los Santos P."/>
            <person name="Palmer M."/>
            <person name="Chavez-Ramirez B."/>
            <person name="Beukes C."/>
            <person name="Steenkamp E.T."/>
            <person name="Hirsch A.M."/>
            <person name="Manyaka P."/>
            <person name="Maluk M."/>
            <person name="Lafos M."/>
            <person name="Crook M."/>
            <person name="Gross E."/>
            <person name="Simon M.F."/>
            <person name="Bueno dos Reis Junior F."/>
            <person name="Poole P.S."/>
            <person name="Venter S.N."/>
            <person name="James E.K."/>
        </authorList>
    </citation>
    <scope>NUCLEOTIDE SEQUENCE [LARGE SCALE GENOMIC DNA]</scope>
    <source>
        <strain evidence="2 4">JPY 581</strain>
    </source>
</reference>
<dbReference type="EMBL" id="PYUC01000008">
    <property type="protein sequence ID" value="PTB19628.1"/>
    <property type="molecule type" value="Genomic_DNA"/>
</dbReference>
<evidence type="ECO:0000313" key="5">
    <source>
        <dbReference type="Proteomes" id="UP000240638"/>
    </source>
</evidence>
<feature type="signal peptide" evidence="1">
    <location>
        <begin position="1"/>
        <end position="25"/>
    </location>
</feature>
<dbReference type="Proteomes" id="UP000235777">
    <property type="component" value="Unassembled WGS sequence"/>
</dbReference>
<evidence type="ECO:0000256" key="1">
    <source>
        <dbReference type="SAM" id="SignalP"/>
    </source>
</evidence>
<dbReference type="Proteomes" id="UP000240638">
    <property type="component" value="Unassembled WGS sequence"/>
</dbReference>
<organism evidence="2 4">
    <name type="scientific">Trinickia symbiotica</name>
    <dbReference type="NCBI Taxonomy" id="863227"/>
    <lineage>
        <taxon>Bacteria</taxon>
        <taxon>Pseudomonadati</taxon>
        <taxon>Pseudomonadota</taxon>
        <taxon>Betaproteobacteria</taxon>
        <taxon>Burkholderiales</taxon>
        <taxon>Burkholderiaceae</taxon>
        <taxon>Trinickia</taxon>
    </lineage>
</organism>
<gene>
    <name evidence="2" type="ORF">C0Z20_15375</name>
    <name evidence="3" type="ORF">C9I57_18330</name>
</gene>